<keyword evidence="1" id="KW-1133">Transmembrane helix</keyword>
<evidence type="ECO:0000313" key="2">
    <source>
        <dbReference type="EMBL" id="OXA54330.1"/>
    </source>
</evidence>
<feature type="transmembrane region" description="Helical" evidence="1">
    <location>
        <begin position="245"/>
        <end position="263"/>
    </location>
</feature>
<dbReference type="Proteomes" id="UP000198287">
    <property type="component" value="Unassembled WGS sequence"/>
</dbReference>
<keyword evidence="1" id="KW-0472">Membrane</keyword>
<feature type="transmembrane region" description="Helical" evidence="1">
    <location>
        <begin position="41"/>
        <end position="64"/>
    </location>
</feature>
<evidence type="ECO:0000313" key="3">
    <source>
        <dbReference type="Proteomes" id="UP000198287"/>
    </source>
</evidence>
<gene>
    <name evidence="2" type="ORF">Fcan01_10461</name>
</gene>
<feature type="transmembrane region" description="Helical" evidence="1">
    <location>
        <begin position="127"/>
        <end position="144"/>
    </location>
</feature>
<reference evidence="2 3" key="1">
    <citation type="submission" date="2015-12" db="EMBL/GenBank/DDBJ databases">
        <title>The genome of Folsomia candida.</title>
        <authorList>
            <person name="Faddeeva A."/>
            <person name="Derks M.F."/>
            <person name="Anvar Y."/>
            <person name="Smit S."/>
            <person name="Van Straalen N."/>
            <person name="Roelofs D."/>
        </authorList>
    </citation>
    <scope>NUCLEOTIDE SEQUENCE [LARGE SCALE GENOMIC DNA]</scope>
    <source>
        <strain evidence="2 3">VU population</strain>
        <tissue evidence="2">Whole body</tissue>
    </source>
</reference>
<name>A0A226EA98_FOLCA</name>
<sequence length="387" mass="44622">MWQVFKTFVNQFRHRDPIPLRVSVRRQKVSHAPLSKKENTFVHFSFAVFVLHTIYCFLRILWLWKNGFPFENEEHNLEIIRIYSLLFLIFLPLSFASMAFVMAHRILSLSETFNFTPSLTYTRDSVYNFYIYIILNPLTVDYVVNRGVLEANLIEYNIVKFGFVTPFPTALNGLDAFLSPFDELMWSVLLVLCVMVSLIVTFSRRLGNYTVIQSTLNIIEDFLNIATILFGQVNAESVKTYYKNVASVPLLTAWFLCGGYIIMDNLYMGSIFSYLSAIKPPILPSNLKELLESDIPIVTCSFYKKDGIPEDSILKNVIIPTYQNSIGKESEFMKLLDNLVKRVMFINSCITYPELSKLVKSIEKSESIMNSSLYGTHLRSHGYQGFC</sequence>
<keyword evidence="3" id="KW-1185">Reference proteome</keyword>
<feature type="transmembrane region" description="Helical" evidence="1">
    <location>
        <begin position="85"/>
        <end position="107"/>
    </location>
</feature>
<proteinExistence type="predicted"/>
<comment type="caution">
    <text evidence="2">The sequence shown here is derived from an EMBL/GenBank/DDBJ whole genome shotgun (WGS) entry which is preliminary data.</text>
</comment>
<feature type="transmembrane region" description="Helical" evidence="1">
    <location>
        <begin position="184"/>
        <end position="203"/>
    </location>
</feature>
<dbReference type="AlphaFoldDB" id="A0A226EA98"/>
<accession>A0A226EA98</accession>
<evidence type="ECO:0000256" key="1">
    <source>
        <dbReference type="SAM" id="Phobius"/>
    </source>
</evidence>
<feature type="transmembrane region" description="Helical" evidence="1">
    <location>
        <begin position="156"/>
        <end position="178"/>
    </location>
</feature>
<organism evidence="2 3">
    <name type="scientific">Folsomia candida</name>
    <name type="common">Springtail</name>
    <dbReference type="NCBI Taxonomy" id="158441"/>
    <lineage>
        <taxon>Eukaryota</taxon>
        <taxon>Metazoa</taxon>
        <taxon>Ecdysozoa</taxon>
        <taxon>Arthropoda</taxon>
        <taxon>Hexapoda</taxon>
        <taxon>Collembola</taxon>
        <taxon>Entomobryomorpha</taxon>
        <taxon>Isotomoidea</taxon>
        <taxon>Isotomidae</taxon>
        <taxon>Proisotominae</taxon>
        <taxon>Folsomia</taxon>
    </lineage>
</organism>
<dbReference type="EMBL" id="LNIX01000005">
    <property type="protein sequence ID" value="OXA54330.1"/>
    <property type="molecule type" value="Genomic_DNA"/>
</dbReference>
<keyword evidence="1" id="KW-0812">Transmembrane</keyword>
<dbReference type="Gene3D" id="1.10.287.70">
    <property type="match status" value="1"/>
</dbReference>
<protein>
    <submittedName>
        <fullName evidence="2">Uncharacterized protein</fullName>
    </submittedName>
</protein>